<sequence>MNYDYHIFSKREPFVGFNAPLFKEVYEFGPLSKLNSDYSTRFWLASGMPASKIVFGIPTYGRGYTLLYSWLHFPYSPAVGSAHLGASYSYHEVCKLDHNSTYKYVFNRRARSPYLYGGNKQWLGFEHSSSVFIKAAYARYMQLAGIMVFDIGSDDYQGYCGGDRYPLLKAARAGFLNLSRKNL</sequence>
<keyword evidence="3" id="KW-1185">Reference proteome</keyword>
<dbReference type="InterPro" id="IPR017853">
    <property type="entry name" value="GH"/>
</dbReference>
<proteinExistence type="predicted"/>
<dbReference type="PANTHER" id="PTHR11177">
    <property type="entry name" value="CHITINASE"/>
    <property type="match status" value="1"/>
</dbReference>
<dbReference type="Proteomes" id="UP001608902">
    <property type="component" value="Unassembled WGS sequence"/>
</dbReference>
<gene>
    <name evidence="2" type="ORF">AB6A40_008229</name>
</gene>
<dbReference type="SUPFAM" id="SSF54556">
    <property type="entry name" value="Chitinase insertion domain"/>
    <property type="match status" value="1"/>
</dbReference>
<reference evidence="2 3" key="1">
    <citation type="submission" date="2024-08" db="EMBL/GenBank/DDBJ databases">
        <title>Gnathostoma spinigerum genome.</title>
        <authorList>
            <person name="Gonzalez-Bertolin B."/>
            <person name="Monzon S."/>
            <person name="Zaballos A."/>
            <person name="Jimenez P."/>
            <person name="Dekumyoy P."/>
            <person name="Varona S."/>
            <person name="Cuesta I."/>
            <person name="Sumanam S."/>
            <person name="Adisakwattana P."/>
            <person name="Gasser R.B."/>
            <person name="Hernandez-Gonzalez A."/>
            <person name="Young N.D."/>
            <person name="Perteguer M.J."/>
        </authorList>
    </citation>
    <scope>NUCLEOTIDE SEQUENCE [LARGE SCALE GENOMIC DNA]</scope>
    <source>
        <strain evidence="2">AL3</strain>
        <tissue evidence="2">Liver</tissue>
    </source>
</reference>
<dbReference type="InterPro" id="IPR001223">
    <property type="entry name" value="Glyco_hydro18_cat"/>
</dbReference>
<dbReference type="Gene3D" id="3.10.50.10">
    <property type="match status" value="1"/>
</dbReference>
<protein>
    <recommendedName>
        <fullName evidence="1">GH18 domain-containing protein</fullName>
    </recommendedName>
</protein>
<evidence type="ECO:0000313" key="3">
    <source>
        <dbReference type="Proteomes" id="UP001608902"/>
    </source>
</evidence>
<dbReference type="Gene3D" id="3.20.20.80">
    <property type="entry name" value="Glycosidases"/>
    <property type="match status" value="1"/>
</dbReference>
<dbReference type="PROSITE" id="PS51910">
    <property type="entry name" value="GH18_2"/>
    <property type="match status" value="1"/>
</dbReference>
<dbReference type="AlphaFoldDB" id="A0ABD6EPQ8"/>
<evidence type="ECO:0000313" key="2">
    <source>
        <dbReference type="EMBL" id="MFH4981520.1"/>
    </source>
</evidence>
<dbReference type="SUPFAM" id="SSF51445">
    <property type="entry name" value="(Trans)glycosidases"/>
    <property type="match status" value="1"/>
</dbReference>
<organism evidence="2 3">
    <name type="scientific">Gnathostoma spinigerum</name>
    <dbReference type="NCBI Taxonomy" id="75299"/>
    <lineage>
        <taxon>Eukaryota</taxon>
        <taxon>Metazoa</taxon>
        <taxon>Ecdysozoa</taxon>
        <taxon>Nematoda</taxon>
        <taxon>Chromadorea</taxon>
        <taxon>Rhabditida</taxon>
        <taxon>Spirurina</taxon>
        <taxon>Gnathostomatomorpha</taxon>
        <taxon>Gnathostomatoidea</taxon>
        <taxon>Gnathostomatidae</taxon>
        <taxon>Gnathostoma</taxon>
    </lineage>
</organism>
<dbReference type="InterPro" id="IPR029070">
    <property type="entry name" value="Chitinase_insertion_sf"/>
</dbReference>
<feature type="domain" description="GH18" evidence="1">
    <location>
        <begin position="1"/>
        <end position="178"/>
    </location>
</feature>
<dbReference type="InterPro" id="IPR050314">
    <property type="entry name" value="Glycosyl_Hydrlase_18"/>
</dbReference>
<dbReference type="Pfam" id="PF00704">
    <property type="entry name" value="Glyco_hydro_18"/>
    <property type="match status" value="1"/>
</dbReference>
<dbReference type="PANTHER" id="PTHR11177:SF317">
    <property type="entry name" value="CHITINASE 12-RELATED"/>
    <property type="match status" value="1"/>
</dbReference>
<accession>A0ABD6EPQ8</accession>
<dbReference type="EMBL" id="JBGFUD010007380">
    <property type="protein sequence ID" value="MFH4981520.1"/>
    <property type="molecule type" value="Genomic_DNA"/>
</dbReference>
<evidence type="ECO:0000259" key="1">
    <source>
        <dbReference type="PROSITE" id="PS51910"/>
    </source>
</evidence>
<comment type="caution">
    <text evidence="2">The sequence shown here is derived from an EMBL/GenBank/DDBJ whole genome shotgun (WGS) entry which is preliminary data.</text>
</comment>
<name>A0ABD6EPQ8_9BILA</name>